<feature type="transmembrane region" description="Helical" evidence="8">
    <location>
        <begin position="226"/>
        <end position="251"/>
    </location>
</feature>
<feature type="transmembrane region" description="Helical" evidence="8">
    <location>
        <begin position="257"/>
        <end position="280"/>
    </location>
</feature>
<comment type="subcellular location">
    <subcellularLocation>
        <location evidence="1">Cell membrane</location>
        <topology evidence="1">Multi-pass membrane protein</topology>
    </subcellularLocation>
</comment>
<dbReference type="Proteomes" id="UP000290475">
    <property type="component" value="Unassembled WGS sequence"/>
</dbReference>
<name>A0A4Q1TKX8_9LACO</name>
<feature type="transmembrane region" description="Helical" evidence="8">
    <location>
        <begin position="47"/>
        <end position="69"/>
    </location>
</feature>
<feature type="transmembrane region" description="Helical" evidence="8">
    <location>
        <begin position="171"/>
        <end position="193"/>
    </location>
</feature>
<feature type="transmembrane region" description="Helical" evidence="8">
    <location>
        <begin position="327"/>
        <end position="353"/>
    </location>
</feature>
<keyword evidence="4" id="KW-1003">Cell membrane</keyword>
<protein>
    <submittedName>
        <fullName evidence="9">AI-2E family transporter</fullName>
    </submittedName>
</protein>
<organism evidence="9 11">
    <name type="scientific">Lacticaseibacillus chiayiensis</name>
    <dbReference type="NCBI Taxonomy" id="2100821"/>
    <lineage>
        <taxon>Bacteria</taxon>
        <taxon>Bacillati</taxon>
        <taxon>Bacillota</taxon>
        <taxon>Bacilli</taxon>
        <taxon>Lactobacillales</taxon>
        <taxon>Lactobacillaceae</taxon>
        <taxon>Lacticaseibacillus</taxon>
    </lineage>
</organism>
<evidence type="ECO:0000256" key="1">
    <source>
        <dbReference type="ARBA" id="ARBA00004651"/>
    </source>
</evidence>
<dbReference type="PANTHER" id="PTHR21716">
    <property type="entry name" value="TRANSMEMBRANE PROTEIN"/>
    <property type="match status" value="1"/>
</dbReference>
<evidence type="ECO:0000313" key="9">
    <source>
        <dbReference type="EMBL" id="RXT18913.1"/>
    </source>
</evidence>
<evidence type="ECO:0000256" key="5">
    <source>
        <dbReference type="ARBA" id="ARBA00022692"/>
    </source>
</evidence>
<dbReference type="EMBL" id="CP107523">
    <property type="protein sequence ID" value="UYN57082.1"/>
    <property type="molecule type" value="Genomic_DNA"/>
</dbReference>
<evidence type="ECO:0000256" key="3">
    <source>
        <dbReference type="ARBA" id="ARBA00022448"/>
    </source>
</evidence>
<evidence type="ECO:0000313" key="11">
    <source>
        <dbReference type="Proteomes" id="UP000290475"/>
    </source>
</evidence>
<proteinExistence type="inferred from homology"/>
<evidence type="ECO:0000313" key="10">
    <source>
        <dbReference type="EMBL" id="UYN57082.1"/>
    </source>
</evidence>
<sequence length="389" mass="43197">MKRTDSWFYRRFVNNKFMVFLVDLLLALLVIFVFTKIAWVFQPVVDFLGIIAPPFIFAGILFYLTVPIINRLEKMGLHRGWAIALLFVILIGLLVFGLLRFIPAVSNQITSIVDSSPQIFSEIGKWLDNLNDKQNILSQHDINNIASEVQTFFTGKQGAFVKGTISQLQNLIGIVGNVVITISTAPIILFFMLKDGDKFTPMILHIIPTKLRGSVKQMLHEMNEKVGSYVQGQITVALCVAIMFMIGYSVIGLRYGLIFGLLACPLNLIPYFGSALAMIPPLIMGALTSPKMILAVIIVFFIEWLIETQLISPLVMGSKLELHPITIVVVLLTAGNLFGLVGVILGIPGFAVLKIVVTRFFSWYQQVSGLYETESTADDVDQKGAPSHE</sequence>
<dbReference type="Pfam" id="PF01594">
    <property type="entry name" value="AI-2E_transport"/>
    <property type="match status" value="1"/>
</dbReference>
<keyword evidence="7 8" id="KW-0472">Membrane</keyword>
<dbReference type="InterPro" id="IPR002549">
    <property type="entry name" value="AI-2E-like"/>
</dbReference>
<evidence type="ECO:0000256" key="6">
    <source>
        <dbReference type="ARBA" id="ARBA00022989"/>
    </source>
</evidence>
<evidence type="ECO:0000256" key="2">
    <source>
        <dbReference type="ARBA" id="ARBA00009773"/>
    </source>
</evidence>
<dbReference type="Proteomes" id="UP001164790">
    <property type="component" value="Chromosome"/>
</dbReference>
<reference evidence="10" key="2">
    <citation type="submission" date="2022-10" db="EMBL/GenBank/DDBJ databases">
        <title>Comparative genomic analysis and in-vitro probiotic properties of the potential probiotic L. chiayiensis AACE 3.</title>
        <authorList>
            <person name="Kang X."/>
        </authorList>
    </citation>
    <scope>NUCLEOTIDE SEQUENCE</scope>
    <source>
        <strain evidence="10">AACE 3</strain>
    </source>
</reference>
<evidence type="ECO:0000256" key="7">
    <source>
        <dbReference type="ARBA" id="ARBA00023136"/>
    </source>
</evidence>
<evidence type="ECO:0000256" key="8">
    <source>
        <dbReference type="SAM" id="Phobius"/>
    </source>
</evidence>
<gene>
    <name evidence="9" type="ORF">BVJ53_13030</name>
    <name evidence="10" type="ORF">OFW50_02975</name>
</gene>
<dbReference type="PANTHER" id="PTHR21716:SF53">
    <property type="entry name" value="PERMEASE PERM-RELATED"/>
    <property type="match status" value="1"/>
</dbReference>
<keyword evidence="5 8" id="KW-0812">Transmembrane</keyword>
<dbReference type="RefSeq" id="WP_129302791.1">
    <property type="nucleotide sequence ID" value="NZ_CP107523.1"/>
</dbReference>
<evidence type="ECO:0000256" key="4">
    <source>
        <dbReference type="ARBA" id="ARBA00022475"/>
    </source>
</evidence>
<evidence type="ECO:0000313" key="12">
    <source>
        <dbReference type="Proteomes" id="UP001164790"/>
    </source>
</evidence>
<keyword evidence="6 8" id="KW-1133">Transmembrane helix</keyword>
<dbReference type="AlphaFoldDB" id="A0A4Q1TKX8"/>
<keyword evidence="12" id="KW-1185">Reference proteome</keyword>
<reference evidence="9 11" key="1">
    <citation type="submission" date="2017-01" db="EMBL/GenBank/DDBJ databases">
        <title>Lactobacillus chiayiensis sp. nov., a lactic acid bacterium isolated from compost.</title>
        <authorList>
            <person name="Huang C.-H."/>
        </authorList>
    </citation>
    <scope>NUCLEOTIDE SEQUENCE [LARGE SCALE GENOMIC DNA]</scope>
    <source>
        <strain evidence="9">Chh01</strain>
        <strain evidence="11">chh01</strain>
    </source>
</reference>
<feature type="transmembrane region" description="Helical" evidence="8">
    <location>
        <begin position="292"/>
        <end position="315"/>
    </location>
</feature>
<keyword evidence="3" id="KW-0813">Transport</keyword>
<dbReference type="GO" id="GO:0055085">
    <property type="term" value="P:transmembrane transport"/>
    <property type="evidence" value="ECO:0007669"/>
    <property type="project" value="TreeGrafter"/>
</dbReference>
<comment type="similarity">
    <text evidence="2">Belongs to the autoinducer-2 exporter (AI-2E) (TC 2.A.86) family.</text>
</comment>
<accession>A0A4Q1TKX8</accession>
<dbReference type="GO" id="GO:0005886">
    <property type="term" value="C:plasma membrane"/>
    <property type="evidence" value="ECO:0007669"/>
    <property type="project" value="UniProtKB-SubCell"/>
</dbReference>
<dbReference type="EMBL" id="MSSM01000038">
    <property type="protein sequence ID" value="RXT18913.1"/>
    <property type="molecule type" value="Genomic_DNA"/>
</dbReference>
<feature type="transmembrane region" description="Helical" evidence="8">
    <location>
        <begin position="20"/>
        <end position="41"/>
    </location>
</feature>
<feature type="transmembrane region" description="Helical" evidence="8">
    <location>
        <begin position="81"/>
        <end position="102"/>
    </location>
</feature>